<accession>A0ABW3CS00</accession>
<comment type="caution">
    <text evidence="8">The sequence shown here is derived from an EMBL/GenBank/DDBJ whole genome shotgun (WGS) entry which is preliminary data.</text>
</comment>
<keyword evidence="2 8" id="KW-0489">Methyltransferase</keyword>
<evidence type="ECO:0000259" key="7">
    <source>
        <dbReference type="Pfam" id="PF07669"/>
    </source>
</evidence>
<dbReference type="EMBL" id="JBHTIR010004399">
    <property type="protein sequence ID" value="MFD0857294.1"/>
    <property type="molecule type" value="Genomic_DNA"/>
</dbReference>
<dbReference type="InterPro" id="IPR011639">
    <property type="entry name" value="MethylTrfase_TaqI-like_dom"/>
</dbReference>
<dbReference type="InterPro" id="IPR029063">
    <property type="entry name" value="SAM-dependent_MTases_sf"/>
</dbReference>
<dbReference type="Pfam" id="PF07669">
    <property type="entry name" value="Eco57I"/>
    <property type="match status" value="1"/>
</dbReference>
<evidence type="ECO:0000256" key="2">
    <source>
        <dbReference type="ARBA" id="ARBA00022603"/>
    </source>
</evidence>
<dbReference type="PANTHER" id="PTHR33841:SF1">
    <property type="entry name" value="DNA METHYLTRANSFERASE A"/>
    <property type="match status" value="1"/>
</dbReference>
<feature type="region of interest" description="Disordered" evidence="6">
    <location>
        <begin position="705"/>
        <end position="735"/>
    </location>
</feature>
<dbReference type="GO" id="GO:0008168">
    <property type="term" value="F:methyltransferase activity"/>
    <property type="evidence" value="ECO:0007669"/>
    <property type="project" value="UniProtKB-KW"/>
</dbReference>
<evidence type="ECO:0000256" key="6">
    <source>
        <dbReference type="SAM" id="MobiDB-lite"/>
    </source>
</evidence>
<dbReference type="Gene3D" id="3.40.50.150">
    <property type="entry name" value="Vaccinia Virus protein VP39"/>
    <property type="match status" value="2"/>
</dbReference>
<evidence type="ECO:0000256" key="5">
    <source>
        <dbReference type="ARBA" id="ARBA00047942"/>
    </source>
</evidence>
<dbReference type="EC" id="2.1.1.72" evidence="1"/>
<feature type="domain" description="Type II methyltransferase M.TaqI-like" evidence="7">
    <location>
        <begin position="807"/>
        <end position="846"/>
    </location>
</feature>
<keyword evidence="9" id="KW-1185">Reference proteome</keyword>
<feature type="compositionally biased region" description="Basic residues" evidence="6">
    <location>
        <begin position="724"/>
        <end position="735"/>
    </location>
</feature>
<dbReference type="InterPro" id="IPR050953">
    <property type="entry name" value="N4_N6_ade-DNA_methylase"/>
</dbReference>
<dbReference type="PANTHER" id="PTHR33841">
    <property type="entry name" value="DNA METHYLTRANSFERASE YEEA-RELATED"/>
    <property type="match status" value="1"/>
</dbReference>
<name>A0ABW3CS00_9ACTN</name>
<dbReference type="Proteomes" id="UP001597083">
    <property type="component" value="Unassembled WGS sequence"/>
</dbReference>
<evidence type="ECO:0000313" key="9">
    <source>
        <dbReference type="Proteomes" id="UP001597083"/>
    </source>
</evidence>
<gene>
    <name evidence="8" type="ORF">ACFQ07_34140</name>
</gene>
<dbReference type="SUPFAM" id="SSF53335">
    <property type="entry name" value="S-adenosyl-L-methionine-dependent methyltransferases"/>
    <property type="match status" value="1"/>
</dbReference>
<reference evidence="9" key="1">
    <citation type="journal article" date="2019" name="Int. J. Syst. Evol. Microbiol.">
        <title>The Global Catalogue of Microorganisms (GCM) 10K type strain sequencing project: providing services to taxonomists for standard genome sequencing and annotation.</title>
        <authorList>
            <consortium name="The Broad Institute Genomics Platform"/>
            <consortium name="The Broad Institute Genome Sequencing Center for Infectious Disease"/>
            <person name="Wu L."/>
            <person name="Ma J."/>
        </authorList>
    </citation>
    <scope>NUCLEOTIDE SEQUENCE [LARGE SCALE GENOMIC DNA]</scope>
    <source>
        <strain evidence="9">JCM 31696</strain>
    </source>
</reference>
<keyword evidence="3" id="KW-0808">Transferase</keyword>
<protein>
    <recommendedName>
        <fullName evidence="1">site-specific DNA-methyltransferase (adenine-specific)</fullName>
        <ecNumber evidence="1">2.1.1.72</ecNumber>
    </recommendedName>
</protein>
<organism evidence="8 9">
    <name type="scientific">Actinomadura adrarensis</name>
    <dbReference type="NCBI Taxonomy" id="1819600"/>
    <lineage>
        <taxon>Bacteria</taxon>
        <taxon>Bacillati</taxon>
        <taxon>Actinomycetota</taxon>
        <taxon>Actinomycetes</taxon>
        <taxon>Streptosporangiales</taxon>
        <taxon>Thermomonosporaceae</taxon>
        <taxon>Actinomadura</taxon>
    </lineage>
</organism>
<keyword evidence="4" id="KW-0949">S-adenosyl-L-methionine</keyword>
<dbReference type="GO" id="GO:0032259">
    <property type="term" value="P:methylation"/>
    <property type="evidence" value="ECO:0007669"/>
    <property type="project" value="UniProtKB-KW"/>
</dbReference>
<sequence>MTWGEGRYLAVSLDVALGRATVLPDEIGTIAALFGADSLLPPEEGGTEHLSELLSGSRQHAVGVSKELRDGLRDSVEIIANEVLDRLREQHVDPAEIMEPAAFARELGRESLRYLYRILFLLYAEARPELGVLPAKDEAYVKGYSMARLGDLIVRELVSEESRRGFHFYESLDLLFRMVNEGHNARAGSEAGTSEGEGLRFEPLKSDLFDPDRTRCIGTFELDDDDDNPRRIDTRLRNDALRDVLRLLMLAKGKRKERGGFISYAQLGINQLGAVYEGLMSYTGFIAQEELYEVAKNGDPKDGSWMIPAHKIADYDDAVFVRRIDENGIKTDDWVSYKPGSFVYRLAGRDRQTSASYYTPESLTQVTVQLALQHRLDQDGTTTKASEILNWTICEPALGSGAFLNEAINQVAAEYLKRRQAERNERLEGERYIKELQKVKAYIALHNSYGVDLNETAVELAEVSLWLNVMHEGLQAPWFGLHLRRGNSLIGAGRRLYAPHMLKKSAWLTAAPDDHPFRDGPIPSGHIHHFLLPAQGWGAVAGEKEAKNLAPDQAKQLAAWRKRLRTAPSVGKKRAQTERLQGLARRAEFLWGLVIRRLELSEREISRRIDVWGGEDLPRPKEAIARDEIKERLTRQGSPYWRLKTVMDAWCALWFWPLDKVGLLDGTDEQYEVLKDPHLISQIEQVRKADAEAVSEPVAEQQWEAPTLDGETPPAQQQLALQKQRPRKAQPAKPRIKRRTVTALNSLDDWIEFAEALLGADDLDEERSLFPKSDLLSDLDEYEKALPAWMGMEDEWRLEEFFPWLHTVQNIADQQGFFHWELMFAQIFKKGGFDLQVGNPPWVQPRWEEASVLAEFEPWFRLAEKPPIDAWKSRKSSVLENFEFRKFFLVELVHLVGVASFLGSAATYELLKGAVPNLYRAFMIRAWANLGRHGMAGLIHPDSHLNGVREGKLRAAAYRHLRMHAHFQNRRLLFSEIDWNIEYGVQVYGARQPIGFTHVSWLYDVEPLLKSFDHDGTGERPGIKYKGYWDLRPHRDRLTWVNEETLFRWGRLAGETDVPADETRLLYPVTTAEAAVIEALSNVETRLGQYSPRISNGYDETGAKKSGLIEWKLEFTRDWRDVIIRGPQFSAATPFAKQPPKMGRNDPQTNIETLPPDAVPSTDHQRAVDLARYLEAQDTWVDHRHLSRLRNSSNMPDEQLREQASKPYTQFYRLFWRSMIANNTERSIYAALMPPGPAHVDGVNSMALASNRQTVTVAGCWCSLPFDYLMRITGRTHLRASEARSFPAPDFDFSLVGELVLRTLRLNCLTAAYSELWEELYQANWRTDEWTITAAPLEQVGAVGAQWEPTTPLRKESERRMAFVEIDVLAAMMLGIDIGELGALYRSRYPQLAVYESNMWFDACGRRIAENYNAYGQGQTKAHYLQLIDYLKDPDRAPVPDGYTAPFYKADREAEYRQAHAVFSERLERAKAEGWAG</sequence>
<evidence type="ECO:0000256" key="3">
    <source>
        <dbReference type="ARBA" id="ARBA00022679"/>
    </source>
</evidence>
<evidence type="ECO:0000256" key="4">
    <source>
        <dbReference type="ARBA" id="ARBA00022691"/>
    </source>
</evidence>
<evidence type="ECO:0000313" key="8">
    <source>
        <dbReference type="EMBL" id="MFD0857294.1"/>
    </source>
</evidence>
<feature type="compositionally biased region" description="Low complexity" evidence="6">
    <location>
        <begin position="714"/>
        <end position="723"/>
    </location>
</feature>
<evidence type="ECO:0000256" key="1">
    <source>
        <dbReference type="ARBA" id="ARBA00011900"/>
    </source>
</evidence>
<proteinExistence type="predicted"/>
<comment type="catalytic activity">
    <reaction evidence="5">
        <text>a 2'-deoxyadenosine in DNA + S-adenosyl-L-methionine = an N(6)-methyl-2'-deoxyadenosine in DNA + S-adenosyl-L-homocysteine + H(+)</text>
        <dbReference type="Rhea" id="RHEA:15197"/>
        <dbReference type="Rhea" id="RHEA-COMP:12418"/>
        <dbReference type="Rhea" id="RHEA-COMP:12419"/>
        <dbReference type="ChEBI" id="CHEBI:15378"/>
        <dbReference type="ChEBI" id="CHEBI:57856"/>
        <dbReference type="ChEBI" id="CHEBI:59789"/>
        <dbReference type="ChEBI" id="CHEBI:90615"/>
        <dbReference type="ChEBI" id="CHEBI:90616"/>
        <dbReference type="EC" id="2.1.1.72"/>
    </reaction>
</comment>